<proteinExistence type="predicted"/>
<protein>
    <submittedName>
        <fullName evidence="1">Uncharacterized protein</fullName>
    </submittedName>
</protein>
<dbReference type="Proteomes" id="UP000199062">
    <property type="component" value="Unassembled WGS sequence"/>
</dbReference>
<dbReference type="AlphaFoldDB" id="A0A1I6L0A8"/>
<sequence length="51" mass="5816">MTDSNDDISIPDETIARITDRVLSAEKKKLNLDNPRGVVNQIEEIVEEEVY</sequence>
<name>A0A1I6L0A8_9EURY</name>
<evidence type="ECO:0000313" key="1">
    <source>
        <dbReference type="EMBL" id="SFR96867.1"/>
    </source>
</evidence>
<gene>
    <name evidence="1" type="ORF">SAMN05216559_1726</name>
</gene>
<accession>A0A1I6L0A8</accession>
<evidence type="ECO:0000313" key="2">
    <source>
        <dbReference type="Proteomes" id="UP000199062"/>
    </source>
</evidence>
<reference evidence="1 2" key="1">
    <citation type="submission" date="2016-10" db="EMBL/GenBank/DDBJ databases">
        <authorList>
            <person name="de Groot N.N."/>
        </authorList>
    </citation>
    <scope>NUCLEOTIDE SEQUENCE [LARGE SCALE GENOMIC DNA]</scope>
    <source>
        <strain evidence="1 2">CGMCC 1.10457</strain>
    </source>
</reference>
<dbReference type="EMBL" id="FOZK01000002">
    <property type="protein sequence ID" value="SFR96867.1"/>
    <property type="molecule type" value="Genomic_DNA"/>
</dbReference>
<organism evidence="1 2">
    <name type="scientific">Halomicrobium zhouii</name>
    <dbReference type="NCBI Taxonomy" id="767519"/>
    <lineage>
        <taxon>Archaea</taxon>
        <taxon>Methanobacteriati</taxon>
        <taxon>Methanobacteriota</taxon>
        <taxon>Stenosarchaea group</taxon>
        <taxon>Halobacteria</taxon>
        <taxon>Halobacteriales</taxon>
        <taxon>Haloarculaceae</taxon>
        <taxon>Halomicrobium</taxon>
    </lineage>
</organism>
<dbReference type="STRING" id="767519.SAMN05216559_1726"/>
<dbReference type="RefSeq" id="WP_177227344.1">
    <property type="nucleotide sequence ID" value="NZ_FOZK01000002.1"/>
</dbReference>
<keyword evidence="2" id="KW-1185">Reference proteome</keyword>